<protein>
    <submittedName>
        <fullName evidence="1">Uncharacterized protein</fullName>
    </submittedName>
</protein>
<accession>A0A316W0T3</accession>
<evidence type="ECO:0000313" key="1">
    <source>
        <dbReference type="EMBL" id="PWN42343.1"/>
    </source>
</evidence>
<name>A0A316W0T3_9BASI</name>
<dbReference type="Proteomes" id="UP000245783">
    <property type="component" value="Unassembled WGS sequence"/>
</dbReference>
<reference evidence="1 2" key="1">
    <citation type="journal article" date="2018" name="Mol. Biol. Evol.">
        <title>Broad Genomic Sampling Reveals a Smut Pathogenic Ancestry of the Fungal Clade Ustilaginomycotina.</title>
        <authorList>
            <person name="Kijpornyongpan T."/>
            <person name="Mondo S.J."/>
            <person name="Barry K."/>
            <person name="Sandor L."/>
            <person name="Lee J."/>
            <person name="Lipzen A."/>
            <person name="Pangilinan J."/>
            <person name="LaButti K."/>
            <person name="Hainaut M."/>
            <person name="Henrissat B."/>
            <person name="Grigoriev I.V."/>
            <person name="Spatafora J.W."/>
            <person name="Aime M.C."/>
        </authorList>
    </citation>
    <scope>NUCLEOTIDE SEQUENCE [LARGE SCALE GENOMIC DNA]</scope>
    <source>
        <strain evidence="1 2">MCA 4658</strain>
    </source>
</reference>
<dbReference type="RefSeq" id="XP_025369503.1">
    <property type="nucleotide sequence ID" value="XM_025516167.1"/>
</dbReference>
<dbReference type="InParanoid" id="A0A316W0T3"/>
<sequence>MASTHNHMLYNREMERVFPKNSSFWAVTGPIMTREQRARHLQAMVYLPKPTFQFEDSFTLRGSRSASSDIVGSVTKLTNARKRWESLTNEERLFHYAETNQEALKMLEETQKMVGVLDDFKVTVINGVSKASDYIQAQQAVQAAYSEIKKLYSESGPIPISKALRHHANQKLDEAEAHLTNFVVKDLAAKDDAEPSPA</sequence>
<dbReference type="EMBL" id="KZ819381">
    <property type="protein sequence ID" value="PWN42343.1"/>
    <property type="molecule type" value="Genomic_DNA"/>
</dbReference>
<proteinExistence type="predicted"/>
<evidence type="ECO:0000313" key="2">
    <source>
        <dbReference type="Proteomes" id="UP000245783"/>
    </source>
</evidence>
<dbReference type="GeneID" id="37038037"/>
<organism evidence="1 2">
    <name type="scientific">Ceraceosorus guamensis</name>
    <dbReference type="NCBI Taxonomy" id="1522189"/>
    <lineage>
        <taxon>Eukaryota</taxon>
        <taxon>Fungi</taxon>
        <taxon>Dikarya</taxon>
        <taxon>Basidiomycota</taxon>
        <taxon>Ustilaginomycotina</taxon>
        <taxon>Exobasidiomycetes</taxon>
        <taxon>Ceraceosorales</taxon>
        <taxon>Ceraceosoraceae</taxon>
        <taxon>Ceraceosorus</taxon>
    </lineage>
</organism>
<dbReference type="AlphaFoldDB" id="A0A316W0T3"/>
<keyword evidence="2" id="KW-1185">Reference proteome</keyword>
<gene>
    <name evidence="1" type="ORF">IE81DRAFT_347594</name>
</gene>